<feature type="compositionally biased region" description="Low complexity" evidence="1">
    <location>
        <begin position="157"/>
        <end position="166"/>
    </location>
</feature>
<feature type="region of interest" description="Disordered" evidence="1">
    <location>
        <begin position="96"/>
        <end position="166"/>
    </location>
</feature>
<feature type="compositionally biased region" description="Low complexity" evidence="1">
    <location>
        <begin position="105"/>
        <end position="123"/>
    </location>
</feature>
<feature type="compositionally biased region" description="Basic and acidic residues" evidence="1">
    <location>
        <begin position="1"/>
        <end position="18"/>
    </location>
</feature>
<comment type="caution">
    <text evidence="2">The sequence shown here is derived from an EMBL/GenBank/DDBJ whole genome shotgun (WGS) entry which is preliminary data.</text>
</comment>
<dbReference type="EMBL" id="ABCS01000082">
    <property type="protein sequence ID" value="EDM75731.1"/>
    <property type="molecule type" value="Genomic_DNA"/>
</dbReference>
<feature type="region of interest" description="Disordered" evidence="1">
    <location>
        <begin position="1"/>
        <end position="63"/>
    </location>
</feature>
<dbReference type="RefSeq" id="WP_006975099.1">
    <property type="nucleotide sequence ID" value="NZ_ABCS01000082.1"/>
</dbReference>
<evidence type="ECO:0000313" key="3">
    <source>
        <dbReference type="Proteomes" id="UP000005801"/>
    </source>
</evidence>
<dbReference type="STRING" id="391625.PPSIR1_27653"/>
<reference evidence="2 3" key="1">
    <citation type="submission" date="2007-06" db="EMBL/GenBank/DDBJ databases">
        <authorList>
            <person name="Shimkets L."/>
            <person name="Ferriera S."/>
            <person name="Johnson J."/>
            <person name="Kravitz S."/>
            <person name="Beeson K."/>
            <person name="Sutton G."/>
            <person name="Rogers Y.-H."/>
            <person name="Friedman R."/>
            <person name="Frazier M."/>
            <person name="Venter J.C."/>
        </authorList>
    </citation>
    <scope>NUCLEOTIDE SEQUENCE [LARGE SCALE GENOMIC DNA]</scope>
    <source>
        <strain evidence="2 3">SIR-1</strain>
    </source>
</reference>
<evidence type="ECO:0000256" key="1">
    <source>
        <dbReference type="SAM" id="MobiDB-lite"/>
    </source>
</evidence>
<name>A6GEF9_9BACT</name>
<proteinExistence type="predicted"/>
<organism evidence="2 3">
    <name type="scientific">Plesiocystis pacifica SIR-1</name>
    <dbReference type="NCBI Taxonomy" id="391625"/>
    <lineage>
        <taxon>Bacteria</taxon>
        <taxon>Pseudomonadati</taxon>
        <taxon>Myxococcota</taxon>
        <taxon>Polyangia</taxon>
        <taxon>Nannocystales</taxon>
        <taxon>Nannocystaceae</taxon>
        <taxon>Plesiocystis</taxon>
    </lineage>
</organism>
<evidence type="ECO:0000313" key="2">
    <source>
        <dbReference type="EMBL" id="EDM75731.1"/>
    </source>
</evidence>
<sequence length="265" mass="27281">MHELDEFIRRALSARDDPPPEAEAEVLARLRATLGPPGPPEDGGGIDGTQPPPASGAAASNSAAQAWWVAKSVAATLALTATGLLALRAGAVASHALAPSPAPVAESAGESSTSSAGEPSSAPRRAQTQSATPPPTELPARAPAPLVEPRTDTPDNAPAHPAMPKAHPSIAQELALLDEAERLRAANPAQALAKLEEHRRRFTTGVLARERESLRVSLLCQLDRAADADAARRAWASANPSTPLSPKALDECPGMKIGAAGDEPR</sequence>
<gene>
    <name evidence="2" type="ORF">PPSIR1_27653</name>
</gene>
<feature type="region of interest" description="Disordered" evidence="1">
    <location>
        <begin position="236"/>
        <end position="265"/>
    </location>
</feature>
<accession>A6GEF9</accession>
<dbReference type="Proteomes" id="UP000005801">
    <property type="component" value="Unassembled WGS sequence"/>
</dbReference>
<protein>
    <submittedName>
        <fullName evidence="2">Uncharacterized protein</fullName>
    </submittedName>
</protein>
<keyword evidence="3" id="KW-1185">Reference proteome</keyword>
<dbReference type="AlphaFoldDB" id="A6GEF9"/>